<dbReference type="EMBL" id="MN035238">
    <property type="protein sequence ID" value="QDH90072.1"/>
    <property type="molecule type" value="Genomic_RNA"/>
</dbReference>
<protein>
    <submittedName>
        <fullName evidence="1">Uncharacterized protein</fullName>
    </submittedName>
</protein>
<reference evidence="1" key="1">
    <citation type="submission" date="2019-05" db="EMBL/GenBank/DDBJ databases">
        <title>Metatranscriptomic reconstruction reveals RNA viruses with the potential to shape carbon cycling in soil.</title>
        <authorList>
            <person name="Starr E.P."/>
            <person name="Nuccio E."/>
            <person name="Pett-Ridge J."/>
            <person name="Banfield J.F."/>
            <person name="Firestone M.K."/>
        </authorList>
    </citation>
    <scope>NUCLEOTIDE SEQUENCE</scope>
    <source>
        <strain evidence="1">H4_Rhizo_43_scaffold_445</strain>
    </source>
</reference>
<name>A0A514D8Z2_9VIRU</name>
<organism evidence="1">
    <name type="scientific">Leviviridae sp</name>
    <dbReference type="NCBI Taxonomy" id="2027243"/>
    <lineage>
        <taxon>Viruses</taxon>
        <taxon>Riboviria</taxon>
        <taxon>Orthornavirae</taxon>
        <taxon>Lenarviricota</taxon>
        <taxon>Leviviricetes</taxon>
        <taxon>Norzivirales</taxon>
        <taxon>Fiersviridae</taxon>
    </lineage>
</organism>
<proteinExistence type="predicted"/>
<gene>
    <name evidence="1" type="ORF">H4Rhizo43445_000004</name>
</gene>
<evidence type="ECO:0000313" key="1">
    <source>
        <dbReference type="EMBL" id="QDH90072.1"/>
    </source>
</evidence>
<sequence>MSSSGSRERSLPCIGRVVLSEPFGSDVRWKDITIRTGKQKTVSESHPVNRNTGSYDAGGPFFTSRVEYHLGDSHIENAYNWSYQSYMSGPVRTPFPSSGEMSDIGFQNTGLAYGSSNEKSMAVDGTNAISYASPTNPVSNLGTTLAETFREGVPSLPGIQSWKRRTEAAKAAGSEYLNYQFGWAPLVDEVHSVGNTARHHRSLMKQYEKGAGRDTHRTFRYPSQTVNKGEVRGAAYPLASGFDSSWTNINVPAPQRSISLVRETRRWFEGMFTYALPSSTDSWRKADGFGQEAEHLFGLSLTPDVLWELTPWSWAVDWFSNAGEVINNVTNFGTAGLVMRYGYQMEETIETVTAESGSMGFARPVDRSRPNGPYESIYAAPCTSSIICTTKRRLPASPFGFSVGWEGLSPTQLAITAALGITRLL</sequence>
<accession>A0A514D8Z2</accession>